<evidence type="ECO:0000256" key="4">
    <source>
        <dbReference type="SAM" id="MobiDB-lite"/>
    </source>
</evidence>
<evidence type="ECO:0000313" key="8">
    <source>
        <dbReference type="Proteomes" id="UP000184428"/>
    </source>
</evidence>
<comment type="cofactor">
    <cofactor evidence="3">
        <name>Zn(2+)</name>
        <dbReference type="ChEBI" id="CHEBI:29105"/>
    </cofactor>
    <text evidence="3">Binds 1 zinc ion per subunit.</text>
</comment>
<dbReference type="InterPro" id="IPR004881">
    <property type="entry name" value="Ribosome_biogen_GTPase_RsgA"/>
</dbReference>
<keyword evidence="2 3" id="KW-0342">GTP-binding</keyword>
<dbReference type="GO" id="GO:0003924">
    <property type="term" value="F:GTPase activity"/>
    <property type="evidence" value="ECO:0007669"/>
    <property type="project" value="UniProtKB-UniRule"/>
</dbReference>
<keyword evidence="1 3" id="KW-0547">Nucleotide-binding</keyword>
<keyword evidence="3" id="KW-0378">Hydrolase</keyword>
<organism evidence="7 8">
    <name type="scientific">Geodermatophilus obscurus</name>
    <dbReference type="NCBI Taxonomy" id="1861"/>
    <lineage>
        <taxon>Bacteria</taxon>
        <taxon>Bacillati</taxon>
        <taxon>Actinomycetota</taxon>
        <taxon>Actinomycetes</taxon>
        <taxon>Geodermatophilales</taxon>
        <taxon>Geodermatophilaceae</taxon>
        <taxon>Geodermatophilus</taxon>
    </lineage>
</organism>
<dbReference type="Gene3D" id="3.40.50.300">
    <property type="entry name" value="P-loop containing nucleotide triphosphate hydrolases"/>
    <property type="match status" value="1"/>
</dbReference>
<dbReference type="PANTHER" id="PTHR32120">
    <property type="entry name" value="SMALL RIBOSOMAL SUBUNIT BIOGENESIS GTPASE RSGA"/>
    <property type="match status" value="1"/>
</dbReference>
<comment type="subcellular location">
    <subcellularLocation>
        <location evidence="3">Cytoplasm</location>
    </subcellularLocation>
</comment>
<dbReference type="EMBL" id="FRDM01000009">
    <property type="protein sequence ID" value="SHN75082.1"/>
    <property type="molecule type" value="Genomic_DNA"/>
</dbReference>
<proteinExistence type="inferred from homology"/>
<feature type="binding site" evidence="3">
    <location>
        <position position="301"/>
    </location>
    <ligand>
        <name>Zn(2+)</name>
        <dbReference type="ChEBI" id="CHEBI:29105"/>
    </ligand>
</feature>
<feature type="binding site" evidence="3">
    <location>
        <position position="307"/>
    </location>
    <ligand>
        <name>Zn(2+)</name>
        <dbReference type="ChEBI" id="CHEBI:29105"/>
    </ligand>
</feature>
<dbReference type="GO" id="GO:0019843">
    <property type="term" value="F:rRNA binding"/>
    <property type="evidence" value="ECO:0007669"/>
    <property type="project" value="UniProtKB-KW"/>
</dbReference>
<feature type="region of interest" description="Disordered" evidence="4">
    <location>
        <begin position="1"/>
        <end position="48"/>
    </location>
</feature>
<dbReference type="GO" id="GO:0042274">
    <property type="term" value="P:ribosomal small subunit biogenesis"/>
    <property type="evidence" value="ECO:0007669"/>
    <property type="project" value="UniProtKB-UniRule"/>
</dbReference>
<evidence type="ECO:0000313" key="7">
    <source>
        <dbReference type="EMBL" id="SHN75082.1"/>
    </source>
</evidence>
<sequence length="348" mass="36829">MERDAGGRALSGRKHDSRSDEDDVRVRPSRRGSRPRTRTRPTHSDAVPGLVVAVDRGRMTVRIEGPDGAPVEVTAMRARELGKHGVVVGDRVRLVGDTSGRTDSLARIVVIEDRKTSLRRTADDTDPTERVVVANADQLVVVTSVTDPDPALGFLDRCVVAAYAGGLEPLLCLTKTDLASPQPLLDRYAGLDVDAVPMSREAPLDALLERLHGRMSVLVGQSGVGKSTLVNRLVPDAFRATGDVSKVGKGRHTSSSAVLLDLPGGGTVIDTPGIRSFGLAHVTGEDVVAAFDDVAEAAVDCPPGCGHTAEDPDCALDAWADAGPPARRERLESLRRLLEAVGQLGPGY</sequence>
<dbReference type="PROSITE" id="PS50936">
    <property type="entry name" value="ENGC_GTPASE"/>
    <property type="match status" value="1"/>
</dbReference>
<feature type="binding site" evidence="3">
    <location>
        <begin position="220"/>
        <end position="228"/>
    </location>
    <ligand>
        <name>GTP</name>
        <dbReference type="ChEBI" id="CHEBI:37565"/>
    </ligand>
</feature>
<feature type="domain" description="EngC GTPase" evidence="5">
    <location>
        <begin position="134"/>
        <end position="275"/>
    </location>
</feature>
<name>A0A1M7TWK8_9ACTN</name>
<gene>
    <name evidence="3" type="primary">rsgA</name>
    <name evidence="7" type="ORF">SAMN05660350_02292</name>
</gene>
<dbReference type="PROSITE" id="PS51721">
    <property type="entry name" value="G_CP"/>
    <property type="match status" value="1"/>
</dbReference>
<evidence type="ECO:0000256" key="3">
    <source>
        <dbReference type="HAMAP-Rule" id="MF_01820"/>
    </source>
</evidence>
<feature type="binding site" evidence="3">
    <location>
        <begin position="174"/>
        <end position="177"/>
    </location>
    <ligand>
        <name>GTP</name>
        <dbReference type="ChEBI" id="CHEBI:37565"/>
    </ligand>
</feature>
<dbReference type="PANTHER" id="PTHR32120:SF11">
    <property type="entry name" value="SMALL RIBOSOMAL SUBUNIT BIOGENESIS GTPASE RSGA 1, MITOCHONDRIAL-RELATED"/>
    <property type="match status" value="1"/>
</dbReference>
<comment type="similarity">
    <text evidence="3">Belongs to the TRAFAC class YlqF/YawG GTPase family. RsgA subfamily.</text>
</comment>
<keyword evidence="3" id="KW-0862">Zinc</keyword>
<evidence type="ECO:0000256" key="2">
    <source>
        <dbReference type="ARBA" id="ARBA00023134"/>
    </source>
</evidence>
<keyword evidence="3" id="KW-0963">Cytoplasm</keyword>
<dbReference type="GO" id="GO:0046872">
    <property type="term" value="F:metal ion binding"/>
    <property type="evidence" value="ECO:0007669"/>
    <property type="project" value="UniProtKB-KW"/>
</dbReference>
<keyword evidence="3" id="KW-0479">Metal-binding</keyword>
<dbReference type="EC" id="3.6.1.-" evidence="3"/>
<accession>A0A1M7TWK8</accession>
<protein>
    <recommendedName>
        <fullName evidence="3">Small ribosomal subunit biogenesis GTPase RsgA</fullName>
        <ecNumber evidence="3">3.6.1.-</ecNumber>
    </recommendedName>
</protein>
<dbReference type="NCBIfam" id="TIGR00157">
    <property type="entry name" value="ribosome small subunit-dependent GTPase A"/>
    <property type="match status" value="1"/>
</dbReference>
<evidence type="ECO:0000259" key="5">
    <source>
        <dbReference type="PROSITE" id="PS50936"/>
    </source>
</evidence>
<dbReference type="GO" id="GO:0005525">
    <property type="term" value="F:GTP binding"/>
    <property type="evidence" value="ECO:0007669"/>
    <property type="project" value="UniProtKB-UniRule"/>
</dbReference>
<dbReference type="SUPFAM" id="SSF52540">
    <property type="entry name" value="P-loop containing nucleoside triphosphate hydrolases"/>
    <property type="match status" value="1"/>
</dbReference>
<dbReference type="CDD" id="cd01854">
    <property type="entry name" value="YjeQ_EngC"/>
    <property type="match status" value="1"/>
</dbReference>
<evidence type="ECO:0000259" key="6">
    <source>
        <dbReference type="PROSITE" id="PS51721"/>
    </source>
</evidence>
<dbReference type="InterPro" id="IPR030378">
    <property type="entry name" value="G_CP_dom"/>
</dbReference>
<feature type="compositionally biased region" description="Basic residues" evidence="4">
    <location>
        <begin position="27"/>
        <end position="41"/>
    </location>
</feature>
<keyword evidence="3" id="KW-0690">Ribosome biogenesis</keyword>
<dbReference type="GO" id="GO:0005737">
    <property type="term" value="C:cytoplasm"/>
    <property type="evidence" value="ECO:0007669"/>
    <property type="project" value="UniProtKB-SubCell"/>
</dbReference>
<feature type="binding site" evidence="3">
    <location>
        <position position="314"/>
    </location>
    <ligand>
        <name>Zn(2+)</name>
        <dbReference type="ChEBI" id="CHEBI:29105"/>
    </ligand>
</feature>
<comment type="function">
    <text evidence="3">One of several proteins that assist in the late maturation steps of the functional core of the 30S ribosomal subunit. Helps release RbfA from mature subunits. May play a role in the assembly of ribosomal proteins into the subunit. Circularly permuted GTPase that catalyzes slow GTP hydrolysis, GTPase activity is stimulated by the 30S ribosomal subunit.</text>
</comment>
<dbReference type="RefSeq" id="WP_072918036.1">
    <property type="nucleotide sequence ID" value="NZ_FRDM01000009.1"/>
</dbReference>
<comment type="subunit">
    <text evidence="3">Monomer. Associates with 30S ribosomal subunit, binds 16S rRNA.</text>
</comment>
<dbReference type="InterPro" id="IPR027417">
    <property type="entry name" value="P-loop_NTPase"/>
</dbReference>
<evidence type="ECO:0000256" key="1">
    <source>
        <dbReference type="ARBA" id="ARBA00022741"/>
    </source>
</evidence>
<dbReference type="HAMAP" id="MF_01820">
    <property type="entry name" value="GTPase_RsgA"/>
    <property type="match status" value="1"/>
</dbReference>
<dbReference type="Pfam" id="PF03193">
    <property type="entry name" value="RsgA_GTPase"/>
    <property type="match status" value="1"/>
</dbReference>
<dbReference type="InterPro" id="IPR010914">
    <property type="entry name" value="RsgA_GTPase_dom"/>
</dbReference>
<feature type="binding site" evidence="3">
    <location>
        <position position="305"/>
    </location>
    <ligand>
        <name>Zn(2+)</name>
        <dbReference type="ChEBI" id="CHEBI:29105"/>
    </ligand>
</feature>
<dbReference type="Proteomes" id="UP000184428">
    <property type="component" value="Unassembled WGS sequence"/>
</dbReference>
<keyword evidence="3" id="KW-0699">rRNA-binding</keyword>
<keyword evidence="3" id="KW-0694">RNA-binding</keyword>
<dbReference type="AlphaFoldDB" id="A0A1M7TWK8"/>
<reference evidence="7 8" key="1">
    <citation type="submission" date="2016-12" db="EMBL/GenBank/DDBJ databases">
        <authorList>
            <person name="Song W.-J."/>
            <person name="Kurnit D.M."/>
        </authorList>
    </citation>
    <scope>NUCLEOTIDE SEQUENCE [LARGE SCALE GENOMIC DNA]</scope>
    <source>
        <strain evidence="7 8">DSM 43162</strain>
    </source>
</reference>
<dbReference type="OrthoDB" id="9809485at2"/>
<feature type="domain" description="CP-type G" evidence="6">
    <location>
        <begin position="115"/>
        <end position="277"/>
    </location>
</feature>